<comment type="caution">
    <text evidence="2">The sequence shown here is derived from an EMBL/GenBank/DDBJ whole genome shotgun (WGS) entry which is preliminary data.</text>
</comment>
<evidence type="ECO:0000313" key="3">
    <source>
        <dbReference type="Proteomes" id="UP001552299"/>
    </source>
</evidence>
<name>A0ABD0UQS3_DENTH</name>
<dbReference type="AlphaFoldDB" id="A0ABD0UQS3"/>
<keyword evidence="3" id="KW-1185">Reference proteome</keyword>
<dbReference type="Proteomes" id="UP001552299">
    <property type="component" value="Unassembled WGS sequence"/>
</dbReference>
<evidence type="ECO:0000256" key="1">
    <source>
        <dbReference type="SAM" id="MobiDB-lite"/>
    </source>
</evidence>
<reference evidence="2 3" key="1">
    <citation type="journal article" date="2024" name="Plant Biotechnol. J.">
        <title>Dendrobium thyrsiflorum genome and its molecular insights into genes involved in important horticultural traits.</title>
        <authorList>
            <person name="Chen B."/>
            <person name="Wang J.Y."/>
            <person name="Zheng P.J."/>
            <person name="Li K.L."/>
            <person name="Liang Y.M."/>
            <person name="Chen X.F."/>
            <person name="Zhang C."/>
            <person name="Zhao X."/>
            <person name="He X."/>
            <person name="Zhang G.Q."/>
            <person name="Liu Z.J."/>
            <person name="Xu Q."/>
        </authorList>
    </citation>
    <scope>NUCLEOTIDE SEQUENCE [LARGE SCALE GENOMIC DNA]</scope>
    <source>
        <strain evidence="2">GZMU011</strain>
    </source>
</reference>
<evidence type="ECO:0000313" key="2">
    <source>
        <dbReference type="EMBL" id="KAL0912553.1"/>
    </source>
</evidence>
<feature type="compositionally biased region" description="Basic and acidic residues" evidence="1">
    <location>
        <begin position="170"/>
        <end position="188"/>
    </location>
</feature>
<organism evidence="2 3">
    <name type="scientific">Dendrobium thyrsiflorum</name>
    <name type="common">Pinecone-like raceme dendrobium</name>
    <name type="synonym">Orchid</name>
    <dbReference type="NCBI Taxonomy" id="117978"/>
    <lineage>
        <taxon>Eukaryota</taxon>
        <taxon>Viridiplantae</taxon>
        <taxon>Streptophyta</taxon>
        <taxon>Embryophyta</taxon>
        <taxon>Tracheophyta</taxon>
        <taxon>Spermatophyta</taxon>
        <taxon>Magnoliopsida</taxon>
        <taxon>Liliopsida</taxon>
        <taxon>Asparagales</taxon>
        <taxon>Orchidaceae</taxon>
        <taxon>Epidendroideae</taxon>
        <taxon>Malaxideae</taxon>
        <taxon>Dendrobiinae</taxon>
        <taxon>Dendrobium</taxon>
    </lineage>
</organism>
<protein>
    <submittedName>
        <fullName evidence="2">Uncharacterized protein</fullName>
    </submittedName>
</protein>
<dbReference type="EMBL" id="JANQDX010000014">
    <property type="protein sequence ID" value="KAL0912553.1"/>
    <property type="molecule type" value="Genomic_DNA"/>
</dbReference>
<feature type="region of interest" description="Disordered" evidence="1">
    <location>
        <begin position="144"/>
        <end position="188"/>
    </location>
</feature>
<feature type="compositionally biased region" description="Acidic residues" evidence="1">
    <location>
        <begin position="160"/>
        <end position="169"/>
    </location>
</feature>
<feature type="region of interest" description="Disordered" evidence="1">
    <location>
        <begin position="219"/>
        <end position="242"/>
    </location>
</feature>
<proteinExistence type="predicted"/>
<gene>
    <name evidence="2" type="ORF">M5K25_018534</name>
</gene>
<accession>A0ABD0UQS3</accession>
<sequence>MEEQMRLYIRLAMEDSGFHLHTSMDNNMYNLINVTRFPSFDTSARMRFGVEGKILDFPNQRNDRLKGSSIFNLAPLNHLPFRLLVRSMITTFVSHRGREAYYTGGYDPVVPPVAPPPDRIGATDALIRLSLLLRQSFMLRSGLCSPQVPRKGKGETEEIKQEEDDGVVEEESRRIEEEEKEREEKKRKEVPAVRGGVCKRAKRSGQPGWIWRVALARPWPGPANEKQRDGLRRRNRVSSSLASAEFRCREQEAARRTGSRAWLGSRGVWRRRT</sequence>